<dbReference type="PANTHER" id="PTHR28256:SF1">
    <property type="entry name" value="RIBONUCLEASES P_MRP PROTEIN SUBUNIT POP7"/>
    <property type="match status" value="1"/>
</dbReference>
<comment type="subcellular location">
    <subcellularLocation>
        <location evidence="1">Nucleus</location>
    </subcellularLocation>
</comment>
<dbReference type="AlphaFoldDB" id="A0A8J2N2E1"/>
<evidence type="ECO:0000313" key="5">
    <source>
        <dbReference type="EMBL" id="CAG5178200.1"/>
    </source>
</evidence>
<dbReference type="EMBL" id="CAJRGZ010000023">
    <property type="protein sequence ID" value="CAG5178200.1"/>
    <property type="molecule type" value="Genomic_DNA"/>
</dbReference>
<name>A0A8J2N2E1_9PLEO</name>
<dbReference type="GO" id="GO:0000171">
    <property type="term" value="F:ribonuclease MRP activity"/>
    <property type="evidence" value="ECO:0007669"/>
    <property type="project" value="TreeGrafter"/>
</dbReference>
<dbReference type="OrthoDB" id="5416589at2759"/>
<comment type="caution">
    <text evidence="5">The sequence shown here is derived from an EMBL/GenBank/DDBJ whole genome shotgun (WGS) entry which is preliminary data.</text>
</comment>
<feature type="region of interest" description="Disordered" evidence="4">
    <location>
        <begin position="259"/>
        <end position="278"/>
    </location>
</feature>
<dbReference type="GO" id="GO:0001682">
    <property type="term" value="P:tRNA 5'-leader removal"/>
    <property type="evidence" value="ECO:0007669"/>
    <property type="project" value="InterPro"/>
</dbReference>
<evidence type="ECO:0000313" key="6">
    <source>
        <dbReference type="Proteomes" id="UP000676310"/>
    </source>
</evidence>
<reference evidence="5" key="1">
    <citation type="submission" date="2021-05" db="EMBL/GenBank/DDBJ databases">
        <authorList>
            <person name="Stam R."/>
        </authorList>
    </citation>
    <scope>NUCLEOTIDE SEQUENCE</scope>
    <source>
        <strain evidence="5">CS162</strain>
    </source>
</reference>
<keyword evidence="3" id="KW-0539">Nucleus</keyword>
<sequence length="295" mass="31647">MTGIKRSINGQAKPQTQVQQTEDVAMTDATPPCGQQQPPSGKTTSSNNISENPQNSPKPEPATKKPSPTSTSSKQPSASGSTNPKPRQKLARLPKDVTITTRPLLHAPLPSPFSSSSSAKTLYITATTPYIPTVKRVRKLLNEVVKREKQSAASLQKAKGRGGRYAEANGRLEARDVEAEIAGAISQADGSNRNGSNGGIRGEGQLKAREQVYLKATGRAIPRALEIGLHFQAEQDCWVKVEMGSVSAIDDIEVKRRTGTAEVGTREAEEEEEADDVPETRIRTLSSVTVTIGLK</sequence>
<dbReference type="InterPro" id="IPR036882">
    <property type="entry name" value="Alba-like_dom_sf"/>
</dbReference>
<dbReference type="InterPro" id="IPR020241">
    <property type="entry name" value="RNase_P/MRP_Pop7_fungi"/>
</dbReference>
<gene>
    <name evidence="5" type="ORF">ALTATR162_LOCUS8581</name>
</gene>
<feature type="compositionally biased region" description="Polar residues" evidence="4">
    <location>
        <begin position="8"/>
        <end position="22"/>
    </location>
</feature>
<keyword evidence="2" id="KW-0819">tRNA processing</keyword>
<feature type="compositionally biased region" description="Low complexity" evidence="4">
    <location>
        <begin position="64"/>
        <end position="82"/>
    </location>
</feature>
<dbReference type="GO" id="GO:0003723">
    <property type="term" value="F:RNA binding"/>
    <property type="evidence" value="ECO:0007669"/>
    <property type="project" value="TreeGrafter"/>
</dbReference>
<dbReference type="Pfam" id="PF12328">
    <property type="entry name" value="Rpp20"/>
    <property type="match status" value="1"/>
</dbReference>
<proteinExistence type="predicted"/>
<dbReference type="GO" id="GO:0000294">
    <property type="term" value="P:nuclear-transcribed mRNA catabolic process, RNase MRP-dependent"/>
    <property type="evidence" value="ECO:0007669"/>
    <property type="project" value="TreeGrafter"/>
</dbReference>
<feature type="compositionally biased region" description="Polar residues" evidence="4">
    <location>
        <begin position="33"/>
        <end position="55"/>
    </location>
</feature>
<dbReference type="Gene3D" id="3.30.110.20">
    <property type="entry name" value="Alba-like domain"/>
    <property type="match status" value="1"/>
</dbReference>
<dbReference type="GeneID" id="67020707"/>
<dbReference type="GO" id="GO:0005655">
    <property type="term" value="C:nucleolar ribonuclease P complex"/>
    <property type="evidence" value="ECO:0007669"/>
    <property type="project" value="InterPro"/>
</dbReference>
<dbReference type="GO" id="GO:0034965">
    <property type="term" value="P:intronic box C/D snoRNA processing"/>
    <property type="evidence" value="ECO:0007669"/>
    <property type="project" value="TreeGrafter"/>
</dbReference>
<dbReference type="GO" id="GO:0006364">
    <property type="term" value="P:rRNA processing"/>
    <property type="evidence" value="ECO:0007669"/>
    <property type="project" value="TreeGrafter"/>
</dbReference>
<dbReference type="InterPro" id="IPR014612">
    <property type="entry name" value="Pop7/Rpp20"/>
</dbReference>
<feature type="compositionally biased region" description="Low complexity" evidence="4">
    <location>
        <begin position="103"/>
        <end position="117"/>
    </location>
</feature>
<keyword evidence="6" id="KW-1185">Reference proteome</keyword>
<evidence type="ECO:0000256" key="4">
    <source>
        <dbReference type="SAM" id="MobiDB-lite"/>
    </source>
</evidence>
<dbReference type="GO" id="GO:0004526">
    <property type="term" value="F:ribonuclease P activity"/>
    <property type="evidence" value="ECO:0007669"/>
    <property type="project" value="TreeGrafter"/>
</dbReference>
<dbReference type="PANTHER" id="PTHR28256">
    <property type="entry name" value="RIBONUCLEASES P/MRP PROTEIN SUBUNIT POP7"/>
    <property type="match status" value="1"/>
</dbReference>
<evidence type="ECO:0000256" key="3">
    <source>
        <dbReference type="ARBA" id="ARBA00023242"/>
    </source>
</evidence>
<dbReference type="Proteomes" id="UP000676310">
    <property type="component" value="Unassembled WGS sequence"/>
</dbReference>
<dbReference type="RefSeq" id="XP_043172149.1">
    <property type="nucleotide sequence ID" value="XM_043316214.1"/>
</dbReference>
<organism evidence="5 6">
    <name type="scientific">Alternaria atra</name>
    <dbReference type="NCBI Taxonomy" id="119953"/>
    <lineage>
        <taxon>Eukaryota</taxon>
        <taxon>Fungi</taxon>
        <taxon>Dikarya</taxon>
        <taxon>Ascomycota</taxon>
        <taxon>Pezizomycotina</taxon>
        <taxon>Dothideomycetes</taxon>
        <taxon>Pleosporomycetidae</taxon>
        <taxon>Pleosporales</taxon>
        <taxon>Pleosporineae</taxon>
        <taxon>Pleosporaceae</taxon>
        <taxon>Alternaria</taxon>
        <taxon>Alternaria sect. Ulocladioides</taxon>
    </lineage>
</organism>
<accession>A0A8J2N2E1</accession>
<feature type="region of interest" description="Disordered" evidence="4">
    <location>
        <begin position="1"/>
        <end position="117"/>
    </location>
</feature>
<evidence type="ECO:0000256" key="2">
    <source>
        <dbReference type="ARBA" id="ARBA00022694"/>
    </source>
</evidence>
<dbReference type="GO" id="GO:0000172">
    <property type="term" value="C:ribonuclease MRP complex"/>
    <property type="evidence" value="ECO:0007669"/>
    <property type="project" value="InterPro"/>
</dbReference>
<feature type="compositionally biased region" description="Acidic residues" evidence="4">
    <location>
        <begin position="268"/>
        <end position="277"/>
    </location>
</feature>
<evidence type="ECO:0000256" key="1">
    <source>
        <dbReference type="ARBA" id="ARBA00004123"/>
    </source>
</evidence>
<protein>
    <submittedName>
        <fullName evidence="5">Uncharacterized protein</fullName>
    </submittedName>
</protein>